<evidence type="ECO:0000313" key="6">
    <source>
        <dbReference type="Proteomes" id="UP000830326"/>
    </source>
</evidence>
<evidence type="ECO:0000256" key="1">
    <source>
        <dbReference type="ARBA" id="ARBA00001933"/>
    </source>
</evidence>
<comment type="similarity">
    <text evidence="2 4">Belongs to the trans-sulfuration enzymes family.</text>
</comment>
<evidence type="ECO:0000256" key="4">
    <source>
        <dbReference type="RuleBase" id="RU362118"/>
    </source>
</evidence>
<keyword evidence="5" id="KW-0808">Transferase</keyword>
<dbReference type="PANTHER" id="PTHR11808">
    <property type="entry name" value="TRANS-SULFURATION ENZYME FAMILY MEMBER"/>
    <property type="match status" value="1"/>
</dbReference>
<dbReference type="InterPro" id="IPR054542">
    <property type="entry name" value="Cys_met_metab_PP"/>
</dbReference>
<dbReference type="CDD" id="cd00614">
    <property type="entry name" value="CGS_like"/>
    <property type="match status" value="1"/>
</dbReference>
<dbReference type="EMBL" id="CP095075">
    <property type="protein sequence ID" value="UOR10419.1"/>
    <property type="molecule type" value="Genomic_DNA"/>
</dbReference>
<dbReference type="InterPro" id="IPR015422">
    <property type="entry name" value="PyrdxlP-dep_Trfase_small"/>
</dbReference>
<proteinExistence type="inferred from homology"/>
<sequence>MSHQSFDTRIVHNKINQGDALNSKSTPIYQTSSFTFKDLDHLESYYAGEASFSYSREKNPNTEELGQTVANLEGAEAGVAASSGTSAILAGILSVVQAGDHIVAAEDLYGGTHHLITKELTSFGFEVSIVSFADKKKVEEAIQPNTKLLYTESVSNPFLRVEDLEGLVSLAKEHDLYTMVDNTFATPYLLQPYKKGIDIVVHSATKYIGGHSDVTSGIVVGNEELMAKAKQKVSALGANLSAFEAWLTQRGVKTLGLRMKQQSANAQTLAESLQQDELVDQVFYPEYVSEQGHGAIVTIELSKKVDIEQFFRSLGWIKLTPTLGGLETTVSYPIRTSHRALTDEERALIGVNDYVIRLSIGIEESADIIAQFKEAIHESVKENSQK</sequence>
<dbReference type="PIRSF" id="PIRSF001434">
    <property type="entry name" value="CGS"/>
    <property type="match status" value="1"/>
</dbReference>
<dbReference type="RefSeq" id="WP_245029524.1">
    <property type="nucleotide sequence ID" value="NZ_CP095075.1"/>
</dbReference>
<keyword evidence="6" id="KW-1185">Reference proteome</keyword>
<dbReference type="InterPro" id="IPR015424">
    <property type="entry name" value="PyrdxlP-dep_Trfase"/>
</dbReference>
<dbReference type="Gene3D" id="3.90.1150.10">
    <property type="entry name" value="Aspartate Aminotransferase, domain 1"/>
    <property type="match status" value="1"/>
</dbReference>
<dbReference type="InterPro" id="IPR015421">
    <property type="entry name" value="PyrdxlP-dep_Trfase_major"/>
</dbReference>
<keyword evidence="3 4" id="KW-0663">Pyridoxal phosphate</keyword>
<dbReference type="GO" id="GO:0008483">
    <property type="term" value="F:transaminase activity"/>
    <property type="evidence" value="ECO:0007669"/>
    <property type="project" value="UniProtKB-KW"/>
</dbReference>
<dbReference type="SUPFAM" id="SSF53383">
    <property type="entry name" value="PLP-dependent transferases"/>
    <property type="match status" value="1"/>
</dbReference>
<dbReference type="Pfam" id="PF01053">
    <property type="entry name" value="Cys_Met_Meta_PP"/>
    <property type="match status" value="1"/>
</dbReference>
<evidence type="ECO:0000313" key="5">
    <source>
        <dbReference type="EMBL" id="UOR10419.1"/>
    </source>
</evidence>
<dbReference type="Proteomes" id="UP000830326">
    <property type="component" value="Chromosome"/>
</dbReference>
<evidence type="ECO:0000256" key="2">
    <source>
        <dbReference type="ARBA" id="ARBA00009077"/>
    </source>
</evidence>
<comment type="cofactor">
    <cofactor evidence="1 4">
        <name>pyridoxal 5'-phosphate</name>
        <dbReference type="ChEBI" id="CHEBI:597326"/>
    </cofactor>
</comment>
<dbReference type="InterPro" id="IPR000277">
    <property type="entry name" value="Cys/Met-Metab_PyrdxlP-dep_enz"/>
</dbReference>
<protein>
    <submittedName>
        <fullName evidence="5">PLP-dependent aspartate aminotransferase family protein</fullName>
    </submittedName>
</protein>
<organism evidence="5 6">
    <name type="scientific">Halobacillus amylolyticus</name>
    <dbReference type="NCBI Taxonomy" id="2932259"/>
    <lineage>
        <taxon>Bacteria</taxon>
        <taxon>Bacillati</taxon>
        <taxon>Bacillota</taxon>
        <taxon>Bacilli</taxon>
        <taxon>Bacillales</taxon>
        <taxon>Bacillaceae</taxon>
        <taxon>Halobacillus</taxon>
    </lineage>
</organism>
<reference evidence="5" key="1">
    <citation type="submission" date="2022-04" db="EMBL/GenBank/DDBJ databases">
        <title>Halobacillus sp. isolated from saltern.</title>
        <authorList>
            <person name="Won M."/>
            <person name="Lee C.-M."/>
            <person name="Woen H.-Y."/>
            <person name="Kwon S.-W."/>
        </authorList>
    </citation>
    <scope>NUCLEOTIDE SEQUENCE</scope>
    <source>
        <strain evidence="5">SSHM10-5</strain>
    </source>
</reference>
<gene>
    <name evidence="5" type="ORF">MUO15_12050</name>
</gene>
<accession>A0ABY4H6D8</accession>
<dbReference type="PROSITE" id="PS00868">
    <property type="entry name" value="CYS_MET_METAB_PP"/>
    <property type="match status" value="1"/>
</dbReference>
<evidence type="ECO:0000256" key="3">
    <source>
        <dbReference type="ARBA" id="ARBA00022898"/>
    </source>
</evidence>
<keyword evidence="5" id="KW-0032">Aminotransferase</keyword>
<dbReference type="Gene3D" id="3.40.640.10">
    <property type="entry name" value="Type I PLP-dependent aspartate aminotransferase-like (Major domain)"/>
    <property type="match status" value="1"/>
</dbReference>
<name>A0ABY4H6D8_9BACI</name>